<gene>
    <name evidence="7" type="primary">PRPF39</name>
    <name evidence="7" type="ORF">PHYBOEH_010253</name>
</gene>
<evidence type="ECO:0000256" key="1">
    <source>
        <dbReference type="ARBA" id="ARBA00004123"/>
    </source>
</evidence>
<keyword evidence="4" id="KW-0508">mRNA splicing</keyword>
<dbReference type="GO" id="GO:0000395">
    <property type="term" value="P:mRNA 5'-splice site recognition"/>
    <property type="evidence" value="ECO:0007669"/>
    <property type="project" value="TreeGrafter"/>
</dbReference>
<dbReference type="InterPro" id="IPR003107">
    <property type="entry name" value="HAT"/>
</dbReference>
<evidence type="ECO:0000256" key="2">
    <source>
        <dbReference type="ARBA" id="ARBA00022664"/>
    </source>
</evidence>
<dbReference type="GO" id="GO:0005685">
    <property type="term" value="C:U1 snRNP"/>
    <property type="evidence" value="ECO:0007669"/>
    <property type="project" value="TreeGrafter"/>
</dbReference>
<dbReference type="PANTHER" id="PTHR17204">
    <property type="entry name" value="PRE-MRNA PROCESSING PROTEIN PRP39-RELATED"/>
    <property type="match status" value="1"/>
</dbReference>
<evidence type="ECO:0000256" key="4">
    <source>
        <dbReference type="ARBA" id="ARBA00023187"/>
    </source>
</evidence>
<dbReference type="Pfam" id="PF23241">
    <property type="entry name" value="HAT_PRP39_C"/>
    <property type="match status" value="1"/>
</dbReference>
<feature type="region of interest" description="Disordered" evidence="6">
    <location>
        <begin position="1"/>
        <end position="31"/>
    </location>
</feature>
<name>A0A8T1XEL1_9STRA</name>
<dbReference type="GO" id="GO:0071004">
    <property type="term" value="C:U2-type prespliceosome"/>
    <property type="evidence" value="ECO:0007669"/>
    <property type="project" value="TreeGrafter"/>
</dbReference>
<organism evidence="7 8">
    <name type="scientific">Phytophthora boehmeriae</name>
    <dbReference type="NCBI Taxonomy" id="109152"/>
    <lineage>
        <taxon>Eukaryota</taxon>
        <taxon>Sar</taxon>
        <taxon>Stramenopiles</taxon>
        <taxon>Oomycota</taxon>
        <taxon>Peronosporomycetes</taxon>
        <taxon>Peronosporales</taxon>
        <taxon>Peronosporaceae</taxon>
        <taxon>Phytophthora</taxon>
    </lineage>
</organism>
<comment type="caution">
    <text evidence="7">The sequence shown here is derived from an EMBL/GenBank/DDBJ whole genome shotgun (WGS) entry which is preliminary data.</text>
</comment>
<evidence type="ECO:0000256" key="3">
    <source>
        <dbReference type="ARBA" id="ARBA00022737"/>
    </source>
</evidence>
<evidence type="ECO:0000256" key="5">
    <source>
        <dbReference type="ARBA" id="ARBA00023242"/>
    </source>
</evidence>
<dbReference type="EMBL" id="JAGDFL010000007">
    <property type="protein sequence ID" value="KAG7401790.1"/>
    <property type="molecule type" value="Genomic_DNA"/>
</dbReference>
<keyword evidence="8" id="KW-1185">Reference proteome</keyword>
<keyword evidence="5" id="KW-0539">Nucleus</keyword>
<dbReference type="SMART" id="SM00386">
    <property type="entry name" value="HAT"/>
    <property type="match status" value="9"/>
</dbReference>
<evidence type="ECO:0000313" key="7">
    <source>
        <dbReference type="EMBL" id="KAG7401790.1"/>
    </source>
</evidence>
<evidence type="ECO:0000313" key="8">
    <source>
        <dbReference type="Proteomes" id="UP000693981"/>
    </source>
</evidence>
<feature type="compositionally biased region" description="Low complexity" evidence="6">
    <location>
        <begin position="1"/>
        <end position="14"/>
    </location>
</feature>
<dbReference type="FunFam" id="1.25.40.10:FF:000451">
    <property type="entry name" value="mRNA splicing protein (Prp39), putative"/>
    <property type="match status" value="1"/>
</dbReference>
<reference evidence="7" key="1">
    <citation type="submission" date="2021-02" db="EMBL/GenBank/DDBJ databases">
        <authorList>
            <person name="Palmer J.M."/>
        </authorList>
    </citation>
    <scope>NUCLEOTIDE SEQUENCE</scope>
    <source>
        <strain evidence="7">SCRP23</strain>
    </source>
</reference>
<keyword evidence="3" id="KW-0677">Repeat</keyword>
<dbReference type="AlphaFoldDB" id="A0A8T1XEL1"/>
<dbReference type="GO" id="GO:0000243">
    <property type="term" value="C:commitment complex"/>
    <property type="evidence" value="ECO:0007669"/>
    <property type="project" value="TreeGrafter"/>
</dbReference>
<dbReference type="PANTHER" id="PTHR17204:SF5">
    <property type="entry name" value="PRE-MRNA-PROCESSING FACTOR 39"/>
    <property type="match status" value="1"/>
</dbReference>
<dbReference type="Pfam" id="PF23240">
    <property type="entry name" value="HAT_PRP39_N"/>
    <property type="match status" value="2"/>
</dbReference>
<dbReference type="InterPro" id="IPR059164">
    <property type="entry name" value="HAT_PRP39_C"/>
</dbReference>
<sequence>METPSAADIAAASATNGSSADTAGVPTTPATMTPMEKLQETVEKNPLDFNSWVSLLSLVQTETTTPRETVEATYDRFLEEFPLCFGYWNKYAQYEYSLTSKTLADGSGPVADAKEARSKAREVYERGVVAVKHSVDMWMKYCEFLIHTLHCPADETRPILERAVATCGADPLAGPLWELYIQLETVNNDMPRLNQVFKRIMYQPLRNLEEFWEKYNQFVLAQQLQTLATLEEQKALANDGEEIMDEGLLRVKIVNAVEAVKNKSIETVYHRQAYEAGIDRTYFHVTPVSEAALKNWHSYLDFEEAANDPIRCEVLYERCLISCANYEEMWLRYVAWNEKVHGFEAADAVFQRAVTIFLKHRASIYLEYAAFLENHNKLQRAQDTYMKVLSDIAPKLAEAFLHYCNFERRRGDAETAKMWYERGLETVESQPEVYAYVAVSYATFLFKSLGDVKSARAVFDRSVQKIDGSVLLWANFIHFEINAGGTNAEIVPRVSDVYERALEDNCSLTMDEKNDLWFQYVEFVENYGDSVAKVRELRAKEMAWKLKNAQQRERLIKVFNFEPNATNDYSTNVEPGMKRPRFSAPQAAAVLATPAVATATPTATSTAAAAAYYQGYQGYGVQGQEYSQADSATAVAQQGYSQAQYASYYQQQQ</sequence>
<keyword evidence="2" id="KW-0507">mRNA processing</keyword>
<accession>A0A8T1XEL1</accession>
<dbReference type="Proteomes" id="UP000693981">
    <property type="component" value="Unassembled WGS sequence"/>
</dbReference>
<dbReference type="OrthoDB" id="10265668at2759"/>
<protein>
    <submittedName>
        <fullName evidence="7">PRP39 pre-mRNA processing factor 39</fullName>
    </submittedName>
</protein>
<proteinExistence type="predicted"/>
<evidence type="ECO:0000256" key="6">
    <source>
        <dbReference type="SAM" id="MobiDB-lite"/>
    </source>
</evidence>
<dbReference type="GO" id="GO:0030627">
    <property type="term" value="F:pre-mRNA 5'-splice site binding"/>
    <property type="evidence" value="ECO:0007669"/>
    <property type="project" value="TreeGrafter"/>
</dbReference>
<comment type="subcellular location">
    <subcellularLocation>
        <location evidence="1">Nucleus</location>
    </subcellularLocation>
</comment>